<evidence type="ECO:0000313" key="2">
    <source>
        <dbReference type="Proteomes" id="UP001234178"/>
    </source>
</evidence>
<gene>
    <name evidence="1" type="ORF">OUZ56_023713</name>
</gene>
<organism evidence="1 2">
    <name type="scientific">Daphnia magna</name>
    <dbReference type="NCBI Taxonomy" id="35525"/>
    <lineage>
        <taxon>Eukaryota</taxon>
        <taxon>Metazoa</taxon>
        <taxon>Ecdysozoa</taxon>
        <taxon>Arthropoda</taxon>
        <taxon>Crustacea</taxon>
        <taxon>Branchiopoda</taxon>
        <taxon>Diplostraca</taxon>
        <taxon>Cladocera</taxon>
        <taxon>Anomopoda</taxon>
        <taxon>Daphniidae</taxon>
        <taxon>Daphnia</taxon>
    </lineage>
</organism>
<protein>
    <submittedName>
        <fullName evidence="1">Uncharacterized protein</fullName>
    </submittedName>
</protein>
<proteinExistence type="predicted"/>
<reference evidence="1 2" key="1">
    <citation type="journal article" date="2023" name="Nucleic Acids Res.">
        <title>The hologenome of Daphnia magna reveals possible DNA methylation and microbiome-mediated evolution of the host genome.</title>
        <authorList>
            <person name="Chaturvedi A."/>
            <person name="Li X."/>
            <person name="Dhandapani V."/>
            <person name="Marshall H."/>
            <person name="Kissane S."/>
            <person name="Cuenca-Cambronero M."/>
            <person name="Asole G."/>
            <person name="Calvet F."/>
            <person name="Ruiz-Romero M."/>
            <person name="Marangio P."/>
            <person name="Guigo R."/>
            <person name="Rago D."/>
            <person name="Mirbahai L."/>
            <person name="Eastwood N."/>
            <person name="Colbourne J.K."/>
            <person name="Zhou J."/>
            <person name="Mallon E."/>
            <person name="Orsini L."/>
        </authorList>
    </citation>
    <scope>NUCLEOTIDE SEQUENCE [LARGE SCALE GENOMIC DNA]</scope>
    <source>
        <strain evidence="1">LRV0_1</strain>
    </source>
</reference>
<keyword evidence="2" id="KW-1185">Reference proteome</keyword>
<accession>A0ABR0AZB5</accession>
<evidence type="ECO:0000313" key="1">
    <source>
        <dbReference type="EMBL" id="KAK4030477.1"/>
    </source>
</evidence>
<name>A0ABR0AZB5_9CRUS</name>
<dbReference type="EMBL" id="JAOYFB010000039">
    <property type="protein sequence ID" value="KAK4030477.1"/>
    <property type="molecule type" value="Genomic_DNA"/>
</dbReference>
<sequence length="78" mass="8907">MKRITITLERYRGFHRNILSCCHTSVENHTSGLQYSSKVFPNLILPPPKSSWIKPSTEKLTSFKGSSQVTVEHRFLCG</sequence>
<comment type="caution">
    <text evidence="1">The sequence shown here is derived from an EMBL/GenBank/DDBJ whole genome shotgun (WGS) entry which is preliminary data.</text>
</comment>
<dbReference type="Proteomes" id="UP001234178">
    <property type="component" value="Unassembled WGS sequence"/>
</dbReference>